<evidence type="ECO:0000259" key="3">
    <source>
        <dbReference type="PROSITE" id="PS51186"/>
    </source>
</evidence>
<dbReference type="InterPro" id="IPR050832">
    <property type="entry name" value="Bact_Acetyltransf"/>
</dbReference>
<dbReference type="InterPro" id="IPR016181">
    <property type="entry name" value="Acyl_CoA_acyltransferase"/>
</dbReference>
<dbReference type="SUPFAM" id="SSF55729">
    <property type="entry name" value="Acyl-CoA N-acyltransferases (Nat)"/>
    <property type="match status" value="1"/>
</dbReference>
<keyword evidence="2 4" id="KW-0012">Acyltransferase</keyword>
<evidence type="ECO:0000256" key="2">
    <source>
        <dbReference type="ARBA" id="ARBA00023315"/>
    </source>
</evidence>
<evidence type="ECO:0000313" key="4">
    <source>
        <dbReference type="EMBL" id="MDO7874171.1"/>
    </source>
</evidence>
<sequence length="239" mass="25742">MMLPTIQPLGWDSDFLGFSVGRLLTDGLSEAQIATAVADARRAGFRLLYAVASPANAAAATALRQAGALLADRKVTFAMPVLTGPAPVAAAISATTAYSPQLESLAWQSGEYSRFRLDPRLAPTVFREMYSRWLHNSLTGSIARQVLVWRAPTGHELGLLTLGEKNGRADIGLLAVDAAARGQRVGQQLVAAAVAQAAAWGYAELQVVTQGDNEPACRFYEKCGFQLVQEEHIYHCWLD</sequence>
<name>A0ABT9B7C4_9BACT</name>
<organism evidence="4 5">
    <name type="scientific">Hymenobacter aranciens</name>
    <dbReference type="NCBI Taxonomy" id="3063996"/>
    <lineage>
        <taxon>Bacteria</taxon>
        <taxon>Pseudomonadati</taxon>
        <taxon>Bacteroidota</taxon>
        <taxon>Cytophagia</taxon>
        <taxon>Cytophagales</taxon>
        <taxon>Hymenobacteraceae</taxon>
        <taxon>Hymenobacter</taxon>
    </lineage>
</organism>
<dbReference type="PANTHER" id="PTHR43877">
    <property type="entry name" value="AMINOALKYLPHOSPHONATE N-ACETYLTRANSFERASE-RELATED-RELATED"/>
    <property type="match status" value="1"/>
</dbReference>
<dbReference type="PANTHER" id="PTHR43877:SF2">
    <property type="entry name" value="AMINOALKYLPHOSPHONATE N-ACETYLTRANSFERASE-RELATED"/>
    <property type="match status" value="1"/>
</dbReference>
<evidence type="ECO:0000313" key="5">
    <source>
        <dbReference type="Proteomes" id="UP001176429"/>
    </source>
</evidence>
<dbReference type="PROSITE" id="PS51186">
    <property type="entry name" value="GNAT"/>
    <property type="match status" value="1"/>
</dbReference>
<dbReference type="Gene3D" id="3.40.630.30">
    <property type="match status" value="1"/>
</dbReference>
<dbReference type="GO" id="GO:0016746">
    <property type="term" value="F:acyltransferase activity"/>
    <property type="evidence" value="ECO:0007669"/>
    <property type="project" value="UniProtKB-KW"/>
</dbReference>
<dbReference type="Pfam" id="PF00583">
    <property type="entry name" value="Acetyltransf_1"/>
    <property type="match status" value="1"/>
</dbReference>
<dbReference type="EC" id="2.3.1.-" evidence="4"/>
<feature type="domain" description="N-acetyltransferase" evidence="3">
    <location>
        <begin position="100"/>
        <end position="239"/>
    </location>
</feature>
<keyword evidence="5" id="KW-1185">Reference proteome</keyword>
<proteinExistence type="predicted"/>
<dbReference type="RefSeq" id="WP_305005487.1">
    <property type="nucleotide sequence ID" value="NZ_JAUQSY010000003.1"/>
</dbReference>
<comment type="caution">
    <text evidence="4">The sequence shown here is derived from an EMBL/GenBank/DDBJ whole genome shotgun (WGS) entry which is preliminary data.</text>
</comment>
<gene>
    <name evidence="4" type="ORF">Q5H93_05455</name>
</gene>
<dbReference type="Proteomes" id="UP001176429">
    <property type="component" value="Unassembled WGS sequence"/>
</dbReference>
<dbReference type="EMBL" id="JAUQSY010000003">
    <property type="protein sequence ID" value="MDO7874171.1"/>
    <property type="molecule type" value="Genomic_DNA"/>
</dbReference>
<evidence type="ECO:0000256" key="1">
    <source>
        <dbReference type="ARBA" id="ARBA00022679"/>
    </source>
</evidence>
<reference evidence="4" key="1">
    <citation type="submission" date="2023-07" db="EMBL/GenBank/DDBJ databases">
        <authorList>
            <person name="Kim M.K."/>
        </authorList>
    </citation>
    <scope>NUCLEOTIDE SEQUENCE</scope>
    <source>
        <strain evidence="4">ASUV-10-1</strain>
    </source>
</reference>
<keyword evidence="1 4" id="KW-0808">Transferase</keyword>
<dbReference type="InterPro" id="IPR000182">
    <property type="entry name" value="GNAT_dom"/>
</dbReference>
<accession>A0ABT9B7C4</accession>
<protein>
    <submittedName>
        <fullName evidence="4">GNAT family N-acetyltransferase</fullName>
        <ecNumber evidence="4">2.3.1.-</ecNumber>
    </submittedName>
</protein>